<name>A0A942TT36_9BACI</name>
<evidence type="ECO:0000313" key="3">
    <source>
        <dbReference type="Proteomes" id="UP000682713"/>
    </source>
</evidence>
<dbReference type="RefSeq" id="WP_213113253.1">
    <property type="nucleotide sequence ID" value="NZ_JAGYPJ010000003.1"/>
</dbReference>
<accession>A0A942TT36</accession>
<keyword evidence="3" id="KW-1185">Reference proteome</keyword>
<gene>
    <name evidence="2" type="ORF">KHA93_22960</name>
</gene>
<reference evidence="2 3" key="1">
    <citation type="submission" date="2021-05" db="EMBL/GenBank/DDBJ databases">
        <title>Novel Bacillus species.</title>
        <authorList>
            <person name="Liu G."/>
        </authorList>
    </citation>
    <scope>NUCLEOTIDE SEQUENCE [LARGE SCALE GENOMIC DNA]</scope>
    <source>
        <strain evidence="2 3">FJAT-49732</strain>
    </source>
</reference>
<dbReference type="Proteomes" id="UP000682713">
    <property type="component" value="Unassembled WGS sequence"/>
</dbReference>
<organism evidence="2 3">
    <name type="scientific">Lederbergia citrisecunda</name>
    <dbReference type="NCBI Taxonomy" id="2833583"/>
    <lineage>
        <taxon>Bacteria</taxon>
        <taxon>Bacillati</taxon>
        <taxon>Bacillota</taxon>
        <taxon>Bacilli</taxon>
        <taxon>Bacillales</taxon>
        <taxon>Bacillaceae</taxon>
        <taxon>Lederbergia</taxon>
    </lineage>
</organism>
<comment type="caution">
    <text evidence="2">The sequence shown here is derived from an EMBL/GenBank/DDBJ whole genome shotgun (WGS) entry which is preliminary data.</text>
</comment>
<dbReference type="AlphaFoldDB" id="A0A942TT36"/>
<proteinExistence type="predicted"/>
<feature type="region of interest" description="Disordered" evidence="1">
    <location>
        <begin position="89"/>
        <end position="108"/>
    </location>
</feature>
<evidence type="ECO:0000256" key="1">
    <source>
        <dbReference type="SAM" id="MobiDB-lite"/>
    </source>
</evidence>
<sequence length="147" mass="15973">MKLFKVVCSLLLVFLIFSMFEGTNLASADPITCSPNSIEPQLLSDDLVTIQCSGGSIAWAGILRTATLTNTTKDVRNFRKVGGNNGALSDFNKMPGNPVNRPEGVKTKTHEGKTVTYYPVSKSTAEPTLQYPAISGTQTWDKVRFTP</sequence>
<dbReference type="EMBL" id="JAGYPJ010000003">
    <property type="protein sequence ID" value="MBS4202467.1"/>
    <property type="molecule type" value="Genomic_DNA"/>
</dbReference>
<protein>
    <submittedName>
        <fullName evidence="2">Uncharacterized protein</fullName>
    </submittedName>
</protein>
<evidence type="ECO:0000313" key="2">
    <source>
        <dbReference type="EMBL" id="MBS4202467.1"/>
    </source>
</evidence>